<feature type="compositionally biased region" description="Basic and acidic residues" evidence="8">
    <location>
        <begin position="311"/>
        <end position="320"/>
    </location>
</feature>
<organism evidence="10 11">
    <name type="scientific">Blautia faecis</name>
    <dbReference type="NCBI Taxonomy" id="871665"/>
    <lineage>
        <taxon>Bacteria</taxon>
        <taxon>Bacillati</taxon>
        <taxon>Bacillota</taxon>
        <taxon>Clostridia</taxon>
        <taxon>Lachnospirales</taxon>
        <taxon>Lachnospiraceae</taxon>
        <taxon>Blautia</taxon>
    </lineage>
</organism>
<evidence type="ECO:0000313" key="10">
    <source>
        <dbReference type="EMBL" id="NSG85425.1"/>
    </source>
</evidence>
<dbReference type="EMBL" id="JAAITS010000019">
    <property type="protein sequence ID" value="NSG85425.1"/>
    <property type="molecule type" value="Genomic_DNA"/>
</dbReference>
<evidence type="ECO:0000256" key="6">
    <source>
        <dbReference type="ARBA" id="ARBA00023136"/>
    </source>
</evidence>
<keyword evidence="4 7" id="KW-0812">Transmembrane</keyword>
<evidence type="ECO:0000256" key="8">
    <source>
        <dbReference type="SAM" id="MobiDB-lite"/>
    </source>
</evidence>
<evidence type="ECO:0000256" key="3">
    <source>
        <dbReference type="ARBA" id="ARBA00022475"/>
    </source>
</evidence>
<feature type="transmembrane region" description="Helical" evidence="7">
    <location>
        <begin position="173"/>
        <end position="196"/>
    </location>
</feature>
<evidence type="ECO:0000256" key="5">
    <source>
        <dbReference type="ARBA" id="ARBA00022989"/>
    </source>
</evidence>
<feature type="region of interest" description="Disordered" evidence="8">
    <location>
        <begin position="299"/>
        <end position="320"/>
    </location>
</feature>
<dbReference type="InterPro" id="IPR000515">
    <property type="entry name" value="MetI-like"/>
</dbReference>
<comment type="similarity">
    <text evidence="7">Belongs to the binding-protein-dependent transport system permease family.</text>
</comment>
<name>A0ABX2H8B3_9FIRM</name>
<dbReference type="InterPro" id="IPR035906">
    <property type="entry name" value="MetI-like_sf"/>
</dbReference>
<dbReference type="PANTHER" id="PTHR30193">
    <property type="entry name" value="ABC TRANSPORTER PERMEASE PROTEIN"/>
    <property type="match status" value="1"/>
</dbReference>
<evidence type="ECO:0000256" key="1">
    <source>
        <dbReference type="ARBA" id="ARBA00004651"/>
    </source>
</evidence>
<accession>A0ABX2H8B3</accession>
<dbReference type="Pfam" id="PF00528">
    <property type="entry name" value="BPD_transp_1"/>
    <property type="match status" value="1"/>
</dbReference>
<feature type="transmembrane region" description="Helical" evidence="7">
    <location>
        <begin position="12"/>
        <end position="34"/>
    </location>
</feature>
<evidence type="ECO:0000256" key="4">
    <source>
        <dbReference type="ARBA" id="ARBA00022692"/>
    </source>
</evidence>
<keyword evidence="6 7" id="KW-0472">Membrane</keyword>
<dbReference type="Proteomes" id="UP001644719">
    <property type="component" value="Unassembled WGS sequence"/>
</dbReference>
<keyword evidence="2 7" id="KW-0813">Transport</keyword>
<feature type="transmembrane region" description="Helical" evidence="7">
    <location>
        <begin position="111"/>
        <end position="135"/>
    </location>
</feature>
<dbReference type="CDD" id="cd06261">
    <property type="entry name" value="TM_PBP2"/>
    <property type="match status" value="1"/>
</dbReference>
<comment type="subcellular location">
    <subcellularLocation>
        <location evidence="1 7">Cell membrane</location>
        <topology evidence="1 7">Multi-pass membrane protein</topology>
    </subcellularLocation>
</comment>
<dbReference type="InterPro" id="IPR051393">
    <property type="entry name" value="ABC_transporter_permease"/>
</dbReference>
<feature type="domain" description="ABC transmembrane type-1" evidence="9">
    <location>
        <begin position="74"/>
        <end position="291"/>
    </location>
</feature>
<dbReference type="RefSeq" id="WP_148463497.1">
    <property type="nucleotide sequence ID" value="NZ_JAAINN010000032.1"/>
</dbReference>
<gene>
    <name evidence="10" type="ORF">G5B17_08250</name>
</gene>
<evidence type="ECO:0000256" key="7">
    <source>
        <dbReference type="RuleBase" id="RU363032"/>
    </source>
</evidence>
<dbReference type="PROSITE" id="PS50928">
    <property type="entry name" value="ABC_TM1"/>
    <property type="match status" value="1"/>
</dbReference>
<evidence type="ECO:0000256" key="2">
    <source>
        <dbReference type="ARBA" id="ARBA00022448"/>
    </source>
</evidence>
<feature type="transmembrane region" description="Helical" evidence="7">
    <location>
        <begin position="78"/>
        <end position="99"/>
    </location>
</feature>
<dbReference type="SUPFAM" id="SSF161098">
    <property type="entry name" value="MetI-like"/>
    <property type="match status" value="1"/>
</dbReference>
<protein>
    <submittedName>
        <fullName evidence="10">Sugar ABC transporter permease</fullName>
    </submittedName>
</protein>
<evidence type="ECO:0000259" key="9">
    <source>
        <dbReference type="PROSITE" id="PS50928"/>
    </source>
</evidence>
<keyword evidence="5 7" id="KW-1133">Transmembrane helix</keyword>
<keyword evidence="3" id="KW-1003">Cell membrane</keyword>
<feature type="transmembrane region" description="Helical" evidence="7">
    <location>
        <begin position="217"/>
        <end position="237"/>
    </location>
</feature>
<evidence type="ECO:0000313" key="11">
    <source>
        <dbReference type="Proteomes" id="UP001644719"/>
    </source>
</evidence>
<proteinExistence type="inferred from homology"/>
<dbReference type="PANTHER" id="PTHR30193:SF37">
    <property type="entry name" value="INNER MEMBRANE ABC TRANSPORTER PERMEASE PROTEIN YCJO"/>
    <property type="match status" value="1"/>
</dbReference>
<dbReference type="GeneID" id="69515410"/>
<keyword evidence="11" id="KW-1185">Reference proteome</keyword>
<feature type="transmembrane region" description="Helical" evidence="7">
    <location>
        <begin position="270"/>
        <end position="292"/>
    </location>
</feature>
<dbReference type="Gene3D" id="1.10.3720.10">
    <property type="entry name" value="MetI-like"/>
    <property type="match status" value="1"/>
</dbReference>
<comment type="caution">
    <text evidence="10">The sequence shown here is derived from an EMBL/GenBank/DDBJ whole genome shotgun (WGS) entry which is preliminary data.</text>
</comment>
<sequence>MKKNKKSINYGKWGYLFILPFFIIYLIFSLIPLVDTVRYSFFEYFRSGIKEIGPNFIGMANYISLLKSDMFKYGANTLILWLIGFVPQIVVALVLAAWFTDARLKIRGKQFFKVVIYLPNLIMASAFALLFFTMFSTNGPINSILMSLGWIKDPIDFMGSVVGTRSLIGFMNFLMWFGNTTIMLMAAVMGISMDIFEASDLDGCNSIQRFYYITLPLIRPILAYTLITSIIGGLQMFDVPQILTNGQGNPDRTSMTLIMFLNSHLKSKNYGMAGALSVYLFIISGILCFIVYRMTNDNDPDGSKKAAKKRAKEERRRLRR</sequence>
<reference evidence="10 11" key="1">
    <citation type="journal article" date="2020" name="Cell Host Microbe">
        <title>Functional and Genomic Variation between Human-Derived Isolates of Lachnospiraceae Reveals Inter- and Intra-Species Diversity.</title>
        <authorList>
            <person name="Sorbara M.T."/>
            <person name="Littmann E.R."/>
            <person name="Fontana E."/>
            <person name="Moody T.U."/>
            <person name="Kohout C.E."/>
            <person name="Gjonbalaj M."/>
            <person name="Eaton V."/>
            <person name="Seok R."/>
            <person name="Leiner I.M."/>
            <person name="Pamer E.G."/>
        </authorList>
    </citation>
    <scope>NUCLEOTIDE SEQUENCE [LARGE SCALE GENOMIC DNA]</scope>
    <source>
        <strain evidence="10 11">MSK.17.74</strain>
    </source>
</reference>